<dbReference type="SMART" id="SM00955">
    <property type="entry name" value="RNB"/>
    <property type="match status" value="1"/>
</dbReference>
<sequence>MNLTPDDLLKLLSQNRGKPLSGRQIVSQFQLSRDQRQHALRMLDSLADEGLVRRVRKGLFSLPRSSEMVVGKVSVHRQGYGFVIPEAAGQADVFIPARYMREVMDGDRVAVRVQRSSRGGYEGRVLRVLSRAHQTIVGTYRPGHGYGMVLPSDPALSHGIMLLSPAPGDAHAGDLVVVSIAQYPGRREPPRGVMVEVLGDPADPQVEILAAAYKFNLPREFSTATLEQARSIAPVVREEDLAGREDLRSTLFVTIDGETAKDFDDAVAVSREPGGCMRLWVAIADVGHYVAPDSPIDRDAKERGTSVYFPGSCLPMLPEALSNGICSLNPGVDRLVLTAEMLFDKQGVMLESRFFHAVICSKARLTYREVADVLAAGAIHNPALSDPLISQLHHMSELASRLQAMRFRRGSLDFDLPEPEIVLDLQGRPDQILRAERTVAHRLIEEFMLAANEAVAKFLSDRNIPLLYRIHESPEVEKLFAFQTFLAHLNIGLVVTDDSVSPTVLQGVLETVRDRPEERMVNQFLLRSMKQARYSSDNLGHFGLASDCYCHFTSPIRRYPDLVVHRILSRALSTSKRSSATVNLEELGDLTSQKERRAMEAERDIVALRRCQFMADKVGQVFDACVADVQPFGIFVELKDVFVEGLVHVATLTDDYYEFDEELHRLVGQRRRKIFRIGEVVTVQLVKVNLERRELDFELQGMRTDMASATAGRRRSKKKC</sequence>
<dbReference type="GO" id="GO:0008859">
    <property type="term" value="F:exoribonuclease II activity"/>
    <property type="evidence" value="ECO:0007669"/>
    <property type="project" value="UniProtKB-UniRule"/>
</dbReference>
<organism evidence="10 11">
    <name type="scientific">Syntrophotalea carbinolica (strain DSM 2380 / NBRC 103641 / GraBd1)</name>
    <name type="common">Pelobacter carbinolicus</name>
    <dbReference type="NCBI Taxonomy" id="338963"/>
    <lineage>
        <taxon>Bacteria</taxon>
        <taxon>Pseudomonadati</taxon>
        <taxon>Thermodesulfobacteriota</taxon>
        <taxon>Desulfuromonadia</taxon>
        <taxon>Desulfuromonadales</taxon>
        <taxon>Syntrophotaleaceae</taxon>
        <taxon>Syntrophotalea</taxon>
    </lineage>
</organism>
<keyword evidence="6 8" id="KW-0269">Exonuclease</keyword>
<dbReference type="CDD" id="cd04471">
    <property type="entry name" value="S1_RNase_R"/>
    <property type="match status" value="1"/>
</dbReference>
<keyword evidence="3 8" id="KW-0963">Cytoplasm</keyword>
<protein>
    <recommendedName>
        <fullName evidence="8">Ribonuclease R</fullName>
        <shortName evidence="8">RNase R</shortName>
        <ecNumber evidence="8">3.1.13.1</ecNumber>
    </recommendedName>
</protein>
<keyword evidence="7 8" id="KW-0694">RNA-binding</keyword>
<dbReference type="NCBIfam" id="TIGR02063">
    <property type="entry name" value="RNase_R"/>
    <property type="match status" value="1"/>
</dbReference>
<keyword evidence="5 8" id="KW-0378">Hydrolase</keyword>
<dbReference type="InterPro" id="IPR013223">
    <property type="entry name" value="RNase_B_OB_dom"/>
</dbReference>
<dbReference type="Proteomes" id="UP000002534">
    <property type="component" value="Chromosome"/>
</dbReference>
<dbReference type="Pfam" id="PF17876">
    <property type="entry name" value="CSD2"/>
    <property type="match status" value="1"/>
</dbReference>
<dbReference type="GO" id="GO:0003723">
    <property type="term" value="F:RNA binding"/>
    <property type="evidence" value="ECO:0007669"/>
    <property type="project" value="UniProtKB-UniRule"/>
</dbReference>
<feature type="domain" description="S1 motif" evidence="9">
    <location>
        <begin position="619"/>
        <end position="700"/>
    </location>
</feature>
<dbReference type="Pfam" id="PF00575">
    <property type="entry name" value="S1"/>
    <property type="match status" value="1"/>
</dbReference>
<dbReference type="SMART" id="SM00316">
    <property type="entry name" value="S1"/>
    <property type="match status" value="1"/>
</dbReference>
<dbReference type="InterPro" id="IPR011129">
    <property type="entry name" value="CSD"/>
</dbReference>
<dbReference type="GO" id="GO:0006402">
    <property type="term" value="P:mRNA catabolic process"/>
    <property type="evidence" value="ECO:0007669"/>
    <property type="project" value="TreeGrafter"/>
</dbReference>
<evidence type="ECO:0000313" key="10">
    <source>
        <dbReference type="EMBL" id="ABA89391.1"/>
    </source>
</evidence>
<dbReference type="eggNOG" id="COG0557">
    <property type="taxonomic scope" value="Bacteria"/>
</dbReference>
<dbReference type="SUPFAM" id="SSF50249">
    <property type="entry name" value="Nucleic acid-binding proteins"/>
    <property type="match status" value="4"/>
</dbReference>
<evidence type="ECO:0000256" key="5">
    <source>
        <dbReference type="ARBA" id="ARBA00022801"/>
    </source>
</evidence>
<dbReference type="EMBL" id="CP000142">
    <property type="protein sequence ID" value="ABA89391.1"/>
    <property type="molecule type" value="Genomic_DNA"/>
</dbReference>
<name>Q3A2L6_SYNC1</name>
<keyword evidence="11" id="KW-1185">Reference proteome</keyword>
<dbReference type="Gene3D" id="2.40.50.140">
    <property type="entry name" value="Nucleic acid-binding proteins"/>
    <property type="match status" value="2"/>
</dbReference>
<evidence type="ECO:0000256" key="4">
    <source>
        <dbReference type="ARBA" id="ARBA00022722"/>
    </source>
</evidence>
<evidence type="ECO:0000256" key="3">
    <source>
        <dbReference type="ARBA" id="ARBA00022490"/>
    </source>
</evidence>
<dbReference type="STRING" id="338963.Pcar_2152"/>
<dbReference type="PANTHER" id="PTHR23355:SF9">
    <property type="entry name" value="DIS3-LIKE EXONUCLEASE 2"/>
    <property type="match status" value="1"/>
</dbReference>
<comment type="subcellular location">
    <subcellularLocation>
        <location evidence="2 8">Cytoplasm</location>
    </subcellularLocation>
</comment>
<dbReference type="Pfam" id="PF08206">
    <property type="entry name" value="OB_RNB"/>
    <property type="match status" value="1"/>
</dbReference>
<proteinExistence type="inferred from homology"/>
<evidence type="ECO:0000259" key="9">
    <source>
        <dbReference type="PROSITE" id="PS50126"/>
    </source>
</evidence>
<dbReference type="Pfam" id="PF00773">
    <property type="entry name" value="RNB"/>
    <property type="match status" value="1"/>
</dbReference>
<evidence type="ECO:0000256" key="1">
    <source>
        <dbReference type="ARBA" id="ARBA00001849"/>
    </source>
</evidence>
<evidence type="ECO:0000256" key="7">
    <source>
        <dbReference type="ARBA" id="ARBA00022884"/>
    </source>
</evidence>
<dbReference type="HOGENOM" id="CLU_002333_7_0_7"/>
<dbReference type="PROSITE" id="PS50126">
    <property type="entry name" value="S1"/>
    <property type="match status" value="1"/>
</dbReference>
<reference evidence="10 11" key="2">
    <citation type="journal article" date="2012" name="BMC Genomics">
        <title>The genome of Pelobacter carbinolicus reveals surprising metabolic capabilities and physiological features.</title>
        <authorList>
            <person name="Aklujkar M."/>
            <person name="Haveman S.A."/>
            <person name="Didonato R.Jr."/>
            <person name="Chertkov O."/>
            <person name="Han C.S."/>
            <person name="Land M.L."/>
            <person name="Brown P."/>
            <person name="Lovley D.R."/>
        </authorList>
    </citation>
    <scope>NUCLEOTIDE SEQUENCE [LARGE SCALE GENOMIC DNA]</scope>
    <source>
        <strain evidence="11">DSM 2380 / NBRC 103641 / GraBd1</strain>
    </source>
</reference>
<evidence type="ECO:0000256" key="2">
    <source>
        <dbReference type="ARBA" id="ARBA00004496"/>
    </source>
</evidence>
<dbReference type="RefSeq" id="WP_011341904.1">
    <property type="nucleotide sequence ID" value="NC_007498.2"/>
</dbReference>
<dbReference type="AlphaFoldDB" id="Q3A2L6"/>
<comment type="catalytic activity">
    <reaction evidence="1 8">
        <text>Exonucleolytic cleavage in the 3'- to 5'-direction to yield nucleoside 5'-phosphates.</text>
        <dbReference type="EC" id="3.1.13.1"/>
    </reaction>
</comment>
<reference evidence="11" key="1">
    <citation type="submission" date="2005-10" db="EMBL/GenBank/DDBJ databases">
        <title>Complete sequence of Pelobacter carbinolicus DSM 2380.</title>
        <authorList>
            <person name="Copeland A."/>
            <person name="Lucas S."/>
            <person name="Lapidus A."/>
            <person name="Barry K."/>
            <person name="Detter J.C."/>
            <person name="Glavina T."/>
            <person name="Hammon N."/>
            <person name="Israni S."/>
            <person name="Pitluck S."/>
            <person name="Chertkov O."/>
            <person name="Schmutz J."/>
            <person name="Larimer F."/>
            <person name="Land M."/>
            <person name="Kyrpides N."/>
            <person name="Ivanova N."/>
            <person name="Richardson P."/>
        </authorList>
    </citation>
    <scope>NUCLEOTIDE SEQUENCE [LARGE SCALE GENOMIC DNA]</scope>
    <source>
        <strain evidence="11">DSM 2380 / NBRC 103641 / GraBd1</strain>
    </source>
</reference>
<evidence type="ECO:0000256" key="8">
    <source>
        <dbReference type="HAMAP-Rule" id="MF_01895"/>
    </source>
</evidence>
<evidence type="ECO:0000256" key="6">
    <source>
        <dbReference type="ARBA" id="ARBA00022839"/>
    </source>
</evidence>
<dbReference type="InterPro" id="IPR001900">
    <property type="entry name" value="RNase_II/R"/>
</dbReference>
<dbReference type="KEGG" id="pca:Pcar_2152"/>
<dbReference type="GO" id="GO:0005829">
    <property type="term" value="C:cytosol"/>
    <property type="evidence" value="ECO:0007669"/>
    <property type="project" value="TreeGrafter"/>
</dbReference>
<accession>Q3A2L6</accession>
<comment type="function">
    <text evidence="8">3'-5' exoribonuclease that releases 5'-nucleoside monophosphates and is involved in maturation of structured RNAs.</text>
</comment>
<keyword evidence="4 8" id="KW-0540">Nuclease</keyword>
<dbReference type="PANTHER" id="PTHR23355">
    <property type="entry name" value="RIBONUCLEASE"/>
    <property type="match status" value="1"/>
</dbReference>
<dbReference type="InterPro" id="IPR012340">
    <property type="entry name" value="NA-bd_OB-fold"/>
</dbReference>
<gene>
    <name evidence="8 10" type="primary">rnr</name>
    <name evidence="10" type="ordered locus">Pcar_2152</name>
</gene>
<evidence type="ECO:0000313" key="11">
    <source>
        <dbReference type="Proteomes" id="UP000002534"/>
    </source>
</evidence>
<dbReference type="InterPro" id="IPR003029">
    <property type="entry name" value="S1_domain"/>
</dbReference>
<dbReference type="InterPro" id="IPR040476">
    <property type="entry name" value="CSD2"/>
</dbReference>
<dbReference type="InterPro" id="IPR050180">
    <property type="entry name" value="RNR_Ribonuclease"/>
</dbReference>
<dbReference type="SMART" id="SM00357">
    <property type="entry name" value="CSP"/>
    <property type="match status" value="1"/>
</dbReference>
<dbReference type="NCBIfam" id="TIGR00358">
    <property type="entry name" value="3_prime_RNase"/>
    <property type="match status" value="1"/>
</dbReference>
<dbReference type="OrthoDB" id="9764149at2"/>
<dbReference type="InterPro" id="IPR004476">
    <property type="entry name" value="RNase_II/RNase_R"/>
</dbReference>
<dbReference type="HAMAP" id="MF_01895">
    <property type="entry name" value="RNase_R"/>
    <property type="match status" value="1"/>
</dbReference>
<comment type="similarity">
    <text evidence="8">Belongs to the RNR ribonuclease family. RNase R subfamily.</text>
</comment>
<dbReference type="EC" id="3.1.13.1" evidence="8"/>
<dbReference type="InterPro" id="IPR011805">
    <property type="entry name" value="RNase_R"/>
</dbReference>